<dbReference type="InterPro" id="IPR050131">
    <property type="entry name" value="Peptidase_S8_subtilisin-like"/>
</dbReference>
<feature type="transmembrane region" description="Helical" evidence="6">
    <location>
        <begin position="126"/>
        <end position="145"/>
    </location>
</feature>
<feature type="active site" description="Charge relay system" evidence="5">
    <location>
        <position position="552"/>
    </location>
</feature>
<dbReference type="PROSITE" id="PS51892">
    <property type="entry name" value="SUBTILASE"/>
    <property type="match status" value="1"/>
</dbReference>
<keyword evidence="2 5" id="KW-0645">Protease</keyword>
<feature type="domain" description="VWFA" evidence="7">
    <location>
        <begin position="843"/>
        <end position="1025"/>
    </location>
</feature>
<dbReference type="Gene3D" id="3.40.50.200">
    <property type="entry name" value="Peptidase S8/S53 domain"/>
    <property type="match status" value="1"/>
</dbReference>
<evidence type="ECO:0000256" key="1">
    <source>
        <dbReference type="ARBA" id="ARBA00011073"/>
    </source>
</evidence>
<feature type="active site" description="Charge relay system" evidence="5">
    <location>
        <position position="315"/>
    </location>
</feature>
<evidence type="ECO:0000256" key="3">
    <source>
        <dbReference type="ARBA" id="ARBA00022801"/>
    </source>
</evidence>
<dbReference type="InterPro" id="IPR022398">
    <property type="entry name" value="Peptidase_S8_His-AS"/>
</dbReference>
<keyword evidence="4 5" id="KW-0720">Serine protease</keyword>
<dbReference type="InterPro" id="IPR015500">
    <property type="entry name" value="Peptidase_S8_subtilisin-rel"/>
</dbReference>
<feature type="transmembrane region" description="Helical" evidence="6">
    <location>
        <begin position="92"/>
        <end position="114"/>
    </location>
</feature>
<dbReference type="InterPro" id="IPR023828">
    <property type="entry name" value="Peptidase_S8_Ser-AS"/>
</dbReference>
<gene>
    <name evidence="8" type="ORF">H8S37_07535</name>
</gene>
<name>A0A923LIA0_9FIRM</name>
<feature type="transmembrane region" description="Helical" evidence="6">
    <location>
        <begin position="7"/>
        <end position="24"/>
    </location>
</feature>
<feature type="active site" description="Charge relay system" evidence="5">
    <location>
        <position position="340"/>
    </location>
</feature>
<evidence type="ECO:0000313" key="9">
    <source>
        <dbReference type="Proteomes" id="UP000652477"/>
    </source>
</evidence>
<dbReference type="AlphaFoldDB" id="A0A923LIA0"/>
<dbReference type="PANTHER" id="PTHR43806">
    <property type="entry name" value="PEPTIDASE S8"/>
    <property type="match status" value="1"/>
</dbReference>
<evidence type="ECO:0000259" key="7">
    <source>
        <dbReference type="PROSITE" id="PS50234"/>
    </source>
</evidence>
<dbReference type="EMBL" id="JACOPF010000001">
    <property type="protein sequence ID" value="MBC5688774.1"/>
    <property type="molecule type" value="Genomic_DNA"/>
</dbReference>
<dbReference type="SUPFAM" id="SSF52743">
    <property type="entry name" value="Subtilisin-like"/>
    <property type="match status" value="1"/>
</dbReference>
<evidence type="ECO:0000256" key="5">
    <source>
        <dbReference type="PROSITE-ProRule" id="PRU01240"/>
    </source>
</evidence>
<keyword evidence="6" id="KW-0472">Membrane</keyword>
<comment type="similarity">
    <text evidence="1 5">Belongs to the peptidase S8 family.</text>
</comment>
<keyword evidence="6" id="KW-1133">Transmembrane helix</keyword>
<dbReference type="PROSITE" id="PS50234">
    <property type="entry name" value="VWFA"/>
    <property type="match status" value="1"/>
</dbReference>
<dbReference type="InterPro" id="IPR036852">
    <property type="entry name" value="Peptidase_S8/S53_dom_sf"/>
</dbReference>
<feature type="transmembrane region" description="Helical" evidence="6">
    <location>
        <begin position="30"/>
        <end position="50"/>
    </location>
</feature>
<dbReference type="InterPro" id="IPR000209">
    <property type="entry name" value="Peptidase_S8/S53_dom"/>
</dbReference>
<protein>
    <submittedName>
        <fullName evidence="8">S8 family serine peptidase</fullName>
    </submittedName>
</protein>
<dbReference type="CDD" id="cd00198">
    <property type="entry name" value="vWFA"/>
    <property type="match status" value="1"/>
</dbReference>
<evidence type="ECO:0000313" key="8">
    <source>
        <dbReference type="EMBL" id="MBC5688774.1"/>
    </source>
</evidence>
<organism evidence="8 9">
    <name type="scientific">Mediterraneibacter hominis</name>
    <dbReference type="NCBI Taxonomy" id="2763054"/>
    <lineage>
        <taxon>Bacteria</taxon>
        <taxon>Bacillati</taxon>
        <taxon>Bacillota</taxon>
        <taxon>Clostridia</taxon>
        <taxon>Lachnospirales</taxon>
        <taxon>Lachnospiraceae</taxon>
        <taxon>Mediterraneibacter</taxon>
    </lineage>
</organism>
<dbReference type="Gene3D" id="3.40.50.410">
    <property type="entry name" value="von Willebrand factor, type A domain"/>
    <property type="match status" value="1"/>
</dbReference>
<feature type="transmembrane region" description="Helical" evidence="6">
    <location>
        <begin position="1212"/>
        <end position="1231"/>
    </location>
</feature>
<feature type="transmembrane region" description="Helical" evidence="6">
    <location>
        <begin position="57"/>
        <end position="80"/>
    </location>
</feature>
<sequence>MRKWSLRILVILALAGLAFIPLSGELNKWGLIFAVFTVIPAVFLFGVSFINKRILHVVLTILAALLGIAGMSFLLITTALDYGIAELFDVSALHMIQGIWITWLIFWILLFLAIAGKKEGKRKMGFLIAGILFAASLLLAGILYAKDKIAPSGPEGEEHTGPYEYTEEEISQDEETGISYVNDIIMVFFTPDTSKEEKQAVVDALEGEIAGQEEVIDLLMIRVEASSYEELEALCEEVRQMEGVQEASLDLAAFTAPNYEPNDPFGRYWYNCLWTDNKWDVESPSGNNWWAEAIDAPGAWEHKEKMASVSVGIVDNGFDIEHEDLSVGLLNEGVNSYEDHGTHVSGLAGATMDNKKGIAGVAPNARMLGWDWEPTKAQTEAGGWSTSSSILSGVIASIEEGGERTVVNLSLGIDPKGLKESTGSDVLGDEYREYYGALVSKYMAALLVRDYDFVIVESAGNGDASGIGYDSKNNGYFCSVTEENCDTFGGAIEPKEILDRIIIVAAAAQPDKKGDYTLCRFSNYGESVTIAAPGEDIYSTIVDGYKKMDGTSMASPITAGAVAAVWGAQPNLSGAQIKEILVDSSEIQVSPNEATDAKEGIALLNVGNAVEKALETEVEETDNSVYETYIKAAEITTVRGNWTEKTNMEMEVQEENGRDTYRVNGESETEISGYDRHDISKAHLEGEGYSSNENTDTRWEMRYADGVARYEYIEPVKQDLEQEIQPEFFNFFNLKETSVLNGKIEENEISFELTRDSFESAAGAVLIQLSQNESFSYDKVTLSAQIDSSSGQLNSQTIEIAGSMDYEGSKKHTECVLEYRFEAEEIEEGDLVPGNGDMSQERDIVLVLDNSGSMAESVVDEGASSDVPIEETREAAVKFIDTILEEDASIGIVTYNNGAKMCSDFSKEQGILEASAYTITANGGTNMEAGLNTAEEMLSYSSAKKKIIVLMSDGMPNDGKQGTELVSYADSLKEDGIDIYTLGFFSSLEEGERASAQSLLARLASEGHHYEVDDAENLVFFFDDIADMINGQKYIYIKIACPVDVTVKSGGETLTSEEKALNTRTSFGTLTFEEGETDTVIDSGEDTDSSAAADALFGFIGEQERKQRKDGEEEDDRVKILRLKEGTKYDIQIEGTGNGSMDYTIGFMDENGEYTDFREFEDIEITRRTQIDTVAENTSKTVLKVDEDGDGKYEWKYRAGINERGKLVDNTWILYVAAGAAGIALILVIVLKVRHRQKKKNY</sequence>
<dbReference type="InterPro" id="IPR002035">
    <property type="entry name" value="VWF_A"/>
</dbReference>
<dbReference type="SMART" id="SM00327">
    <property type="entry name" value="VWA"/>
    <property type="match status" value="1"/>
</dbReference>
<dbReference type="InterPro" id="IPR036465">
    <property type="entry name" value="vWFA_dom_sf"/>
</dbReference>
<dbReference type="SUPFAM" id="SSF53300">
    <property type="entry name" value="vWA-like"/>
    <property type="match status" value="1"/>
</dbReference>
<keyword evidence="9" id="KW-1185">Reference proteome</keyword>
<dbReference type="Pfam" id="PF00092">
    <property type="entry name" value="VWA"/>
    <property type="match status" value="1"/>
</dbReference>
<keyword evidence="3 5" id="KW-0378">Hydrolase</keyword>
<dbReference type="PROSITE" id="PS00138">
    <property type="entry name" value="SUBTILASE_SER"/>
    <property type="match status" value="1"/>
</dbReference>
<dbReference type="PROSITE" id="PS00137">
    <property type="entry name" value="SUBTILASE_HIS"/>
    <property type="match status" value="1"/>
</dbReference>
<dbReference type="Proteomes" id="UP000652477">
    <property type="component" value="Unassembled WGS sequence"/>
</dbReference>
<evidence type="ECO:0000256" key="4">
    <source>
        <dbReference type="ARBA" id="ARBA00022825"/>
    </source>
</evidence>
<dbReference type="GO" id="GO:0004252">
    <property type="term" value="F:serine-type endopeptidase activity"/>
    <property type="evidence" value="ECO:0007669"/>
    <property type="project" value="UniProtKB-UniRule"/>
</dbReference>
<keyword evidence="6" id="KW-0812">Transmembrane</keyword>
<evidence type="ECO:0000256" key="6">
    <source>
        <dbReference type="SAM" id="Phobius"/>
    </source>
</evidence>
<reference evidence="8" key="1">
    <citation type="submission" date="2020-08" db="EMBL/GenBank/DDBJ databases">
        <title>Genome public.</title>
        <authorList>
            <person name="Liu C."/>
            <person name="Sun Q."/>
        </authorList>
    </citation>
    <scope>NUCLEOTIDE SEQUENCE</scope>
    <source>
        <strain evidence="8">NSJ-55</strain>
    </source>
</reference>
<comment type="caution">
    <text evidence="8">The sequence shown here is derived from an EMBL/GenBank/DDBJ whole genome shotgun (WGS) entry which is preliminary data.</text>
</comment>
<dbReference type="RefSeq" id="WP_186875368.1">
    <property type="nucleotide sequence ID" value="NZ_JACOPF010000001.1"/>
</dbReference>
<dbReference type="PANTHER" id="PTHR43806:SF11">
    <property type="entry name" value="CEREVISIN-RELATED"/>
    <property type="match status" value="1"/>
</dbReference>
<dbReference type="Pfam" id="PF00082">
    <property type="entry name" value="Peptidase_S8"/>
    <property type="match status" value="1"/>
</dbReference>
<proteinExistence type="inferred from homology"/>
<evidence type="ECO:0000256" key="2">
    <source>
        <dbReference type="ARBA" id="ARBA00022670"/>
    </source>
</evidence>
<accession>A0A923LIA0</accession>
<dbReference type="PRINTS" id="PR00723">
    <property type="entry name" value="SUBTILISIN"/>
</dbReference>
<dbReference type="GO" id="GO:0006508">
    <property type="term" value="P:proteolysis"/>
    <property type="evidence" value="ECO:0007669"/>
    <property type="project" value="UniProtKB-KW"/>
</dbReference>